<comment type="caution">
    <text evidence="1">The sequence shown here is derived from an EMBL/GenBank/DDBJ whole genome shotgun (WGS) entry which is preliminary data.</text>
</comment>
<accession>A0AC60QPL4</accession>
<keyword evidence="2" id="KW-1185">Reference proteome</keyword>
<gene>
    <name evidence="1" type="ORF">HPB47_017287</name>
</gene>
<organism evidence="1 2">
    <name type="scientific">Ixodes persulcatus</name>
    <name type="common">Taiga tick</name>
    <dbReference type="NCBI Taxonomy" id="34615"/>
    <lineage>
        <taxon>Eukaryota</taxon>
        <taxon>Metazoa</taxon>
        <taxon>Ecdysozoa</taxon>
        <taxon>Arthropoda</taxon>
        <taxon>Chelicerata</taxon>
        <taxon>Arachnida</taxon>
        <taxon>Acari</taxon>
        <taxon>Parasitiformes</taxon>
        <taxon>Ixodida</taxon>
        <taxon>Ixodoidea</taxon>
        <taxon>Ixodidae</taxon>
        <taxon>Ixodinae</taxon>
        <taxon>Ixodes</taxon>
    </lineage>
</organism>
<name>A0AC60QPL4_IXOPE</name>
<proteinExistence type="predicted"/>
<evidence type="ECO:0000313" key="1">
    <source>
        <dbReference type="EMBL" id="KAG0437793.1"/>
    </source>
</evidence>
<evidence type="ECO:0000313" key="2">
    <source>
        <dbReference type="Proteomes" id="UP000805193"/>
    </source>
</evidence>
<dbReference type="Proteomes" id="UP000805193">
    <property type="component" value="Unassembled WGS sequence"/>
</dbReference>
<protein>
    <submittedName>
        <fullName evidence="1">Uncharacterized protein</fullName>
    </submittedName>
</protein>
<reference evidence="1 2" key="1">
    <citation type="journal article" date="2020" name="Cell">
        <title>Large-Scale Comparative Analyses of Tick Genomes Elucidate Their Genetic Diversity and Vector Capacities.</title>
        <authorList>
            <consortium name="Tick Genome and Microbiome Consortium (TIGMIC)"/>
            <person name="Jia N."/>
            <person name="Wang J."/>
            <person name="Shi W."/>
            <person name="Du L."/>
            <person name="Sun Y."/>
            <person name="Zhan W."/>
            <person name="Jiang J.F."/>
            <person name="Wang Q."/>
            <person name="Zhang B."/>
            <person name="Ji P."/>
            <person name="Bell-Sakyi L."/>
            <person name="Cui X.M."/>
            <person name="Yuan T.T."/>
            <person name="Jiang B.G."/>
            <person name="Yang W.F."/>
            <person name="Lam T.T."/>
            <person name="Chang Q.C."/>
            <person name="Ding S.J."/>
            <person name="Wang X.J."/>
            <person name="Zhu J.G."/>
            <person name="Ruan X.D."/>
            <person name="Zhao L."/>
            <person name="Wei J.T."/>
            <person name="Ye R.Z."/>
            <person name="Que T.C."/>
            <person name="Du C.H."/>
            <person name="Zhou Y.H."/>
            <person name="Cheng J.X."/>
            <person name="Dai P.F."/>
            <person name="Guo W.B."/>
            <person name="Han X.H."/>
            <person name="Huang E.J."/>
            <person name="Li L.F."/>
            <person name="Wei W."/>
            <person name="Gao Y.C."/>
            <person name="Liu J.Z."/>
            <person name="Shao H.Z."/>
            <person name="Wang X."/>
            <person name="Wang C.C."/>
            <person name="Yang T.C."/>
            <person name="Huo Q.B."/>
            <person name="Li W."/>
            <person name="Chen H.Y."/>
            <person name="Chen S.E."/>
            <person name="Zhou L.G."/>
            <person name="Ni X.B."/>
            <person name="Tian J.H."/>
            <person name="Sheng Y."/>
            <person name="Liu T."/>
            <person name="Pan Y.S."/>
            <person name="Xia L.Y."/>
            <person name="Li J."/>
            <person name="Zhao F."/>
            <person name="Cao W.C."/>
        </authorList>
    </citation>
    <scope>NUCLEOTIDE SEQUENCE [LARGE SCALE GENOMIC DNA]</scope>
    <source>
        <strain evidence="1">Iper-2018</strain>
    </source>
</reference>
<dbReference type="EMBL" id="JABSTQ010006181">
    <property type="protein sequence ID" value="KAG0437793.1"/>
    <property type="molecule type" value="Genomic_DNA"/>
</dbReference>
<sequence length="379" mass="42389">MPDVFLKADMKALLTNKKVALLGCSNVRALYKDLVCLWQLDQLVSNKRLRCKMEESHMGDVLVCHGKQHNGRDYREERLFRTRKGSISFFFLTRVWSDYVRSILARLADDAPDVVAISSCLWDITRWGPDGVQQYKANLERLFGALRDALPPSCLLVWLTAPPLSQDVRGGFLIPQLEFLKYSLRFHVLEANLFCRGVADRFMVDTLDLHFHLRLLLDLRADDGIHWLPMAVRLCTNLLLGHIALSWGKPLPNRCGFLSEQERRAAAPGNVPDPDRSLPADLSFGTIFGDDSKLLGEIVKNATEPPPAQRRPYAVARRQVPGGQVHGPPQDPALAAHRALGGTLLQVPAGIHFWQDPQVAWNEAGSRAGTAPLPIWGAF</sequence>